<evidence type="ECO:0000313" key="5">
    <source>
        <dbReference type="Proteomes" id="UP000522163"/>
    </source>
</evidence>
<name>A0A7W9W274_9FIRM</name>
<feature type="transmembrane region" description="Helical" evidence="2">
    <location>
        <begin position="115"/>
        <end position="136"/>
    </location>
</feature>
<evidence type="ECO:0000259" key="3">
    <source>
        <dbReference type="Pfam" id="PF00892"/>
    </source>
</evidence>
<comment type="similarity">
    <text evidence="1">Belongs to the EamA transporter family.</text>
</comment>
<keyword evidence="2" id="KW-0812">Transmembrane</keyword>
<reference evidence="4 5" key="1">
    <citation type="submission" date="2020-08" db="EMBL/GenBank/DDBJ databases">
        <title>Genomic Encyclopedia of Type Strains, Phase IV (KMG-IV): sequencing the most valuable type-strain genomes for metagenomic binning, comparative biology and taxonomic classification.</title>
        <authorList>
            <person name="Goeker M."/>
        </authorList>
    </citation>
    <scope>NUCLEOTIDE SEQUENCE [LARGE SCALE GENOMIC DNA]</scope>
    <source>
        <strain evidence="4 5">DSM 17245</strain>
    </source>
</reference>
<dbReference type="PANTHER" id="PTHR22911">
    <property type="entry name" value="ACYL-MALONYL CONDENSING ENZYME-RELATED"/>
    <property type="match status" value="1"/>
</dbReference>
<dbReference type="Gene3D" id="1.10.3730.20">
    <property type="match status" value="1"/>
</dbReference>
<keyword evidence="2" id="KW-1133">Transmembrane helix</keyword>
<dbReference type="InterPro" id="IPR037185">
    <property type="entry name" value="EmrE-like"/>
</dbReference>
<dbReference type="RefSeq" id="WP_183682690.1">
    <property type="nucleotide sequence ID" value="NZ_JACHHH010000002.1"/>
</dbReference>
<dbReference type="GeneID" id="85014117"/>
<gene>
    <name evidence="4" type="ORF">HNQ46_000557</name>
</gene>
<evidence type="ECO:0000256" key="2">
    <source>
        <dbReference type="SAM" id="Phobius"/>
    </source>
</evidence>
<organism evidence="4 5">
    <name type="scientific">Oribacterium sinus</name>
    <dbReference type="NCBI Taxonomy" id="237576"/>
    <lineage>
        <taxon>Bacteria</taxon>
        <taxon>Bacillati</taxon>
        <taxon>Bacillota</taxon>
        <taxon>Clostridia</taxon>
        <taxon>Lachnospirales</taxon>
        <taxon>Lachnospiraceae</taxon>
        <taxon>Oribacterium</taxon>
    </lineage>
</organism>
<dbReference type="Proteomes" id="UP000522163">
    <property type="component" value="Unassembled WGS sequence"/>
</dbReference>
<comment type="caution">
    <text evidence="4">The sequence shown here is derived from an EMBL/GenBank/DDBJ whole genome shotgun (WGS) entry which is preliminary data.</text>
</comment>
<feature type="domain" description="EamA" evidence="3">
    <location>
        <begin position="2"/>
        <end position="134"/>
    </location>
</feature>
<dbReference type="SUPFAM" id="SSF103481">
    <property type="entry name" value="Multidrug resistance efflux transporter EmrE"/>
    <property type="match status" value="2"/>
</dbReference>
<feature type="transmembrane region" description="Helical" evidence="2">
    <location>
        <begin position="195"/>
        <end position="214"/>
    </location>
</feature>
<feature type="transmembrane region" description="Helical" evidence="2">
    <location>
        <begin position="65"/>
        <end position="84"/>
    </location>
</feature>
<dbReference type="EMBL" id="JACHHH010000002">
    <property type="protein sequence ID" value="MBB6040594.1"/>
    <property type="molecule type" value="Genomic_DNA"/>
</dbReference>
<feature type="domain" description="EamA" evidence="3">
    <location>
        <begin position="162"/>
        <end position="293"/>
    </location>
</feature>
<dbReference type="AlphaFoldDB" id="A0A7W9W274"/>
<feature type="transmembrane region" description="Helical" evidence="2">
    <location>
        <begin position="35"/>
        <end position="53"/>
    </location>
</feature>
<protein>
    <submittedName>
        <fullName evidence="4">Drug/metabolite transporter (DMT)-like permease</fullName>
    </submittedName>
</protein>
<accession>A0A7W9W274</accession>
<evidence type="ECO:0000313" key="4">
    <source>
        <dbReference type="EMBL" id="MBB6040594.1"/>
    </source>
</evidence>
<sequence length="299" mass="33349">MWFILSLISIFFWSGSDFFSKLGSPAKDKDSHLKMLMVVGLVMGAHATSQVLFQGVSFTKEILIAYLPVSFLYISSMLLGYIGLRYIELSVSSPICNTSGAVAALLSFIFLKQVLALPQLFAILLILFAIYLLSYLQKKHEDAERKKMQEKVEDKYVNSFIAIFFPIFYCIIDGLGTFLDAVVLEKIPEASANVAYEYTFCTLAVCLFFYLVFVKKTKFSLPTEGPKFLAAVCETIGQFTYIYAIGANAVASAPLISSYCLFSVIWARIFLKEKLSKAQYFAIGLAVLGILILGFFEEG</sequence>
<dbReference type="GO" id="GO:0016020">
    <property type="term" value="C:membrane"/>
    <property type="evidence" value="ECO:0007669"/>
    <property type="project" value="InterPro"/>
</dbReference>
<feature type="transmembrane region" description="Helical" evidence="2">
    <location>
        <begin position="278"/>
        <end position="296"/>
    </location>
</feature>
<feature type="transmembrane region" description="Helical" evidence="2">
    <location>
        <begin position="156"/>
        <end position="175"/>
    </location>
</feature>
<keyword evidence="2" id="KW-0472">Membrane</keyword>
<evidence type="ECO:0000256" key="1">
    <source>
        <dbReference type="ARBA" id="ARBA00007362"/>
    </source>
</evidence>
<dbReference type="InterPro" id="IPR000620">
    <property type="entry name" value="EamA_dom"/>
</dbReference>
<proteinExistence type="inferred from homology"/>
<dbReference type="Pfam" id="PF00892">
    <property type="entry name" value="EamA"/>
    <property type="match status" value="2"/>
</dbReference>
<feature type="transmembrane region" description="Helical" evidence="2">
    <location>
        <begin position="251"/>
        <end position="271"/>
    </location>
</feature>